<dbReference type="AlphaFoldDB" id="A0AAV4PSM2"/>
<evidence type="ECO:0000313" key="2">
    <source>
        <dbReference type="Proteomes" id="UP001054945"/>
    </source>
</evidence>
<evidence type="ECO:0000313" key="1">
    <source>
        <dbReference type="EMBL" id="GIY00067.1"/>
    </source>
</evidence>
<dbReference type="EMBL" id="BPLR01005141">
    <property type="protein sequence ID" value="GIY00067.1"/>
    <property type="molecule type" value="Genomic_DNA"/>
</dbReference>
<sequence length="103" mass="12015">MDFYNAAEEEESDELLRGEGKSDLGFSFLSLRPSSLLSLRWRALTSTGMLFEISDALRKNSFKKYLKALVMLFRIFKWQASESGVIQHWNRTIRGKNLFYDLP</sequence>
<dbReference type="Proteomes" id="UP001054945">
    <property type="component" value="Unassembled WGS sequence"/>
</dbReference>
<reference evidence="1 2" key="1">
    <citation type="submission" date="2021-06" db="EMBL/GenBank/DDBJ databases">
        <title>Caerostris extrusa draft genome.</title>
        <authorList>
            <person name="Kono N."/>
            <person name="Arakawa K."/>
        </authorList>
    </citation>
    <scope>NUCLEOTIDE SEQUENCE [LARGE SCALE GENOMIC DNA]</scope>
</reference>
<proteinExistence type="predicted"/>
<protein>
    <submittedName>
        <fullName evidence="1">Uncharacterized protein</fullName>
    </submittedName>
</protein>
<name>A0AAV4PSM2_CAEEX</name>
<gene>
    <name evidence="1" type="ORF">CEXT_465791</name>
</gene>
<keyword evidence="2" id="KW-1185">Reference proteome</keyword>
<accession>A0AAV4PSM2</accession>
<comment type="caution">
    <text evidence="1">The sequence shown here is derived from an EMBL/GenBank/DDBJ whole genome shotgun (WGS) entry which is preliminary data.</text>
</comment>
<organism evidence="1 2">
    <name type="scientific">Caerostris extrusa</name>
    <name type="common">Bark spider</name>
    <name type="synonym">Caerostris bankana</name>
    <dbReference type="NCBI Taxonomy" id="172846"/>
    <lineage>
        <taxon>Eukaryota</taxon>
        <taxon>Metazoa</taxon>
        <taxon>Ecdysozoa</taxon>
        <taxon>Arthropoda</taxon>
        <taxon>Chelicerata</taxon>
        <taxon>Arachnida</taxon>
        <taxon>Araneae</taxon>
        <taxon>Araneomorphae</taxon>
        <taxon>Entelegynae</taxon>
        <taxon>Araneoidea</taxon>
        <taxon>Araneidae</taxon>
        <taxon>Caerostris</taxon>
    </lineage>
</organism>